<feature type="compositionally biased region" description="Polar residues" evidence="5">
    <location>
        <begin position="1073"/>
        <end position="1086"/>
    </location>
</feature>
<dbReference type="PROSITE" id="PS50199">
    <property type="entry name" value="ZF_RANBP2_2"/>
    <property type="match status" value="2"/>
</dbReference>
<feature type="region of interest" description="Disordered" evidence="5">
    <location>
        <begin position="1405"/>
        <end position="1431"/>
    </location>
</feature>
<feature type="region of interest" description="Disordered" evidence="5">
    <location>
        <begin position="814"/>
        <end position="836"/>
    </location>
</feature>
<evidence type="ECO:0000256" key="2">
    <source>
        <dbReference type="ARBA" id="ARBA00022771"/>
    </source>
</evidence>
<dbReference type="PROSITE" id="PS01358">
    <property type="entry name" value="ZF_RANBP2_1"/>
    <property type="match status" value="2"/>
</dbReference>
<dbReference type="PANTHER" id="PTHR39666">
    <property type="entry name" value="RANBP2-TYPE DOMAIN-CONTAINING PROTEIN"/>
    <property type="match status" value="1"/>
</dbReference>
<evidence type="ECO:0000256" key="3">
    <source>
        <dbReference type="ARBA" id="ARBA00022833"/>
    </source>
</evidence>
<feature type="compositionally biased region" description="Polar residues" evidence="5">
    <location>
        <begin position="1496"/>
        <end position="1516"/>
    </location>
</feature>
<feature type="region of interest" description="Disordered" evidence="5">
    <location>
        <begin position="515"/>
        <end position="537"/>
    </location>
</feature>
<feature type="region of interest" description="Disordered" evidence="5">
    <location>
        <begin position="676"/>
        <end position="748"/>
    </location>
</feature>
<feature type="compositionally biased region" description="Low complexity" evidence="5">
    <location>
        <begin position="2111"/>
        <end position="2140"/>
    </location>
</feature>
<evidence type="ECO:0000256" key="5">
    <source>
        <dbReference type="SAM" id="MobiDB-lite"/>
    </source>
</evidence>
<feature type="region of interest" description="Disordered" evidence="5">
    <location>
        <begin position="1465"/>
        <end position="1520"/>
    </location>
</feature>
<feature type="region of interest" description="Disordered" evidence="5">
    <location>
        <begin position="1765"/>
        <end position="1789"/>
    </location>
</feature>
<comment type="caution">
    <text evidence="7">The sequence shown here is derived from an EMBL/GenBank/DDBJ whole genome shotgun (WGS) entry which is preliminary data.</text>
</comment>
<feature type="compositionally biased region" description="Polar residues" evidence="5">
    <location>
        <begin position="1132"/>
        <end position="1171"/>
    </location>
</feature>
<feature type="region of interest" description="Disordered" evidence="5">
    <location>
        <begin position="1940"/>
        <end position="1961"/>
    </location>
</feature>
<dbReference type="PANTHER" id="PTHR39666:SF1">
    <property type="entry name" value="NUCLEAR PORE COMPLEX NUP2_50_61 DOMAIN-CONTAINING PROTEIN"/>
    <property type="match status" value="1"/>
</dbReference>
<feature type="compositionally biased region" description="Acidic residues" evidence="5">
    <location>
        <begin position="720"/>
        <end position="745"/>
    </location>
</feature>
<keyword evidence="8" id="KW-1185">Reference proteome</keyword>
<feature type="compositionally biased region" description="Gly residues" evidence="5">
    <location>
        <begin position="2141"/>
        <end position="2150"/>
    </location>
</feature>
<gene>
    <name evidence="7" type="ORF">PHYBOEH_005440</name>
</gene>
<keyword evidence="3" id="KW-0862">Zinc</keyword>
<dbReference type="Pfam" id="PF00641">
    <property type="entry name" value="Zn_ribbon_RanBP"/>
    <property type="match status" value="2"/>
</dbReference>
<feature type="compositionally biased region" description="Polar residues" evidence="5">
    <location>
        <begin position="1774"/>
        <end position="1787"/>
    </location>
</feature>
<feature type="compositionally biased region" description="Polar residues" evidence="5">
    <location>
        <begin position="1620"/>
        <end position="1629"/>
    </location>
</feature>
<keyword evidence="1" id="KW-0479">Metal-binding</keyword>
<feature type="region of interest" description="Disordered" evidence="5">
    <location>
        <begin position="1872"/>
        <end position="1898"/>
    </location>
</feature>
<evidence type="ECO:0000256" key="4">
    <source>
        <dbReference type="PROSITE-ProRule" id="PRU00322"/>
    </source>
</evidence>
<dbReference type="InterPro" id="IPR001876">
    <property type="entry name" value="Znf_RanBP2"/>
</dbReference>
<feature type="region of interest" description="Disordered" evidence="5">
    <location>
        <begin position="2111"/>
        <end position="2150"/>
    </location>
</feature>
<name>A0A8T1WM20_9STRA</name>
<dbReference type="SMART" id="SM00547">
    <property type="entry name" value="ZnF_RBZ"/>
    <property type="match status" value="2"/>
</dbReference>
<dbReference type="OrthoDB" id="248320at2759"/>
<feature type="region of interest" description="Disordered" evidence="5">
    <location>
        <begin position="973"/>
        <end position="1059"/>
    </location>
</feature>
<feature type="domain" description="RanBP2-type" evidence="6">
    <location>
        <begin position="551"/>
        <end position="580"/>
    </location>
</feature>
<feature type="domain" description="RanBP2-type" evidence="6">
    <location>
        <begin position="850"/>
        <end position="879"/>
    </location>
</feature>
<keyword evidence="2 4" id="KW-0863">Zinc-finger</keyword>
<evidence type="ECO:0000313" key="7">
    <source>
        <dbReference type="EMBL" id="KAG7394241.1"/>
    </source>
</evidence>
<evidence type="ECO:0000259" key="6">
    <source>
        <dbReference type="PROSITE" id="PS50199"/>
    </source>
</evidence>
<feature type="compositionally biased region" description="Low complexity" evidence="5">
    <location>
        <begin position="1872"/>
        <end position="1884"/>
    </location>
</feature>
<dbReference type="EMBL" id="JAGDFL010000287">
    <property type="protein sequence ID" value="KAG7394241.1"/>
    <property type="molecule type" value="Genomic_DNA"/>
</dbReference>
<feature type="compositionally biased region" description="Polar residues" evidence="5">
    <location>
        <begin position="1094"/>
        <end position="1111"/>
    </location>
</feature>
<evidence type="ECO:0000256" key="1">
    <source>
        <dbReference type="ARBA" id="ARBA00022723"/>
    </source>
</evidence>
<feature type="compositionally biased region" description="Polar residues" evidence="5">
    <location>
        <begin position="1736"/>
        <end position="1747"/>
    </location>
</feature>
<feature type="compositionally biased region" description="Low complexity" evidence="5">
    <location>
        <begin position="1472"/>
        <end position="1484"/>
    </location>
</feature>
<sequence length="2171" mass="228323">MELATEHVRMLDAGRQHVSYSSPLTTDCFASVKSKKTQLLQHGNTFGLSFVASENGFVVAKHDAFEASCRDYIKRRQEAVDHGQKLTLEEIDALPAAKEIQLPSIAYCIALSTDELTVAVAYGDSVALFEVAHILEAETPAPFQTFSKLQVQEITWCTEPSNELFAALTMEKQVFVCSFAGEKDAIETQSASTSICWSPSGEHIAIGSVDATIEMYGRTSQHELILAGYHKYDEENEETTAMACLFEKDELEKEKCLELDEVVGFFDVENRRHQYFSVFLPDWRMFFIGCSLSADIELLVSDPDNGEWELWKPTEKYQARLPMNAEDEESFPMGLALNLNSTAEVAVDDDTYPPVPIVSCSNTEGLLINFAFVDTTVNDELEFVKSPTPFVRRTTRSVVTKQEPHVDSETNDKIVSHEYGQNDENEFAESNGEDSDEEEERKEEEDTARVTFRSIAADGTDYLTSDHYAKLFKALGATYSEDEHGAAIGKLEKDGKVYEDDFVSWYVNWIFGDEDSDDDSDGDAPAPSSEQKSEMKTKEEIAAAFSKFTAKEGSWRCAACMVNNDPDAHKCRACETPNPDAPKVSPPPAAASVTAAGGIGAGGFSFPASTGVTSSFSFGATPNADADAPKPTGFSFGAIPSTDADTSKSSGFSFGNATPATGFSFPATTKPVTGLTFGTPANSTNDKAVEVCPTSSGSGDQEVVMEKQSSKKNISHEYGQNDENEFAESNGEDSDEEEERKEEEDTARVTFRSIAADGTDYLTSDHYAKLFKALGATYSEDEHGAAIGKLEKDGKVYEDDFVSWYVNWIFGDEDSDDDSDGDAPAPSSEQKSEMKTKEEIAAAFSKFTAKEGSWRCAACMVNNDPDAHKCRACETPNPDAPKVSPPPAAASVTAAGGIGAGGFSFPASTGVTSSFSFGATPNADADAPKPTGFSFGAIPSTDADTSKSSGFSFGNATPATGFSFPATTKPVTGLTFGTPANSTNDKPVANGGAHPPDTSSKPKPPAFGTASSGYPPDTSSKPKPPAFGTASSGYPPDTSLKPKLPTFGQSTISGGPGSSFGFGSFGKSLFGSAQGTSLGSDPTSQVGDPASVFTPKTTKSVFGNTFGSSGATEKASEISPSPFGLVPKADTKSTFSFATSSEPKGSEIKTSSARPSFSFDSPSATVGSTKNTESDHPKTKRTLTFSDSTSEARLASTSATKVQTEPAIKASRSVPSSQMEGQLWKLIVDFDKSFQRVNRSSKNIMSKDPEFTKKLMVKLDALRAQVSSLCEEINSLDDLRDQIEKDVLFVIGSDGDVHEQLEYGREILRSFNDEALKRTLEDQPLDQRSKETWVALKGKLDEVERCCAELDNHLSSSKIGADGVGAVSSAYLFRVLKQTYDNSKMQYNSVCKLAEHLERLSMRGSRLGHTNGASGISSDESESHLRASKAEMVQSITEAEQRSQDVRQHFLSLCNNVVTPRDVFSTPRRKLTLPTPSDSSSSPLRVKACSKLMPKTQLSVASPMSSAKQPPQSISFKDTPVKSGSKLFSLAEAMAPKQPAKFVQTPKPAQPSVGVGKAPQRPSLGAPGTEAKSSSTASSLPGAKSKAFSFTKASQDKQTAVGPSVNNEGDKEKKAVSSPRVDSTPSFGVSTPADKRSSPFSLGGKDAPASARTFGLGSTKTATATAAKDFKGLLERFYRVHNPSKTAAVIEKALATYKDKEEDLFTRLFTMYVPDSTPDDIKKYLNGGPVPPKMENSGTSKSLAPTGQASKAGFGSFGVSNAAKDTTAKPSPFGASTPSPFGTTPSAFSLGPAANTSGFGGFGSTSTASSTTASPFGKPAVDYRQKLVEFYQKHNPEKLSSVDTTLQKYKGREEQLFQNLATKYKVNAAGGASVPPASPAVQPAKPNASASPFGKPGAFSAPSTASGASFGSASSVGFGTVKPPAASPFGAPAQTSSGFGSSSGSVFGSTPTTQAFGSPSPFGATAGGFGTSAGGVDYRQKLTEFYQRHNPTKLNSVDATLAKYKGREDRLFAMLEQKYLGKPVPAAPATGGFGIPSTTSFGSGSGSGFGASSTLGGASPTPAFGSASSLGGAAQPAFGSASGFGTTSSIGGGFGSTGPAASGGGAAGSGFSSFGGQTPSFGGAAQQQQSGGFGAATPQSGGFGGAANSGGFGSGFGQQGAFSGSSFTQMR</sequence>
<protein>
    <recommendedName>
        <fullName evidence="6">RanBP2-type domain-containing protein</fullName>
    </recommendedName>
</protein>
<evidence type="ECO:0000313" key="8">
    <source>
        <dbReference type="Proteomes" id="UP000693981"/>
    </source>
</evidence>
<feature type="compositionally biased region" description="Polar residues" evidence="5">
    <location>
        <begin position="1009"/>
        <end position="1021"/>
    </location>
</feature>
<feature type="compositionally biased region" description="Low complexity" evidence="5">
    <location>
        <begin position="1940"/>
        <end position="1949"/>
    </location>
</feature>
<organism evidence="7 8">
    <name type="scientific">Phytophthora boehmeriae</name>
    <dbReference type="NCBI Taxonomy" id="109152"/>
    <lineage>
        <taxon>Eukaryota</taxon>
        <taxon>Sar</taxon>
        <taxon>Stramenopiles</taxon>
        <taxon>Oomycota</taxon>
        <taxon>Peronosporomycetes</taxon>
        <taxon>Peronosporales</taxon>
        <taxon>Peronosporaceae</taxon>
        <taxon>Phytophthora</taxon>
    </lineage>
</organism>
<feature type="compositionally biased region" description="Acidic residues" evidence="5">
    <location>
        <begin position="421"/>
        <end position="446"/>
    </location>
</feature>
<dbReference type="Proteomes" id="UP000693981">
    <property type="component" value="Unassembled WGS sequence"/>
</dbReference>
<feature type="region of interest" description="Disordered" evidence="5">
    <location>
        <begin position="922"/>
        <end position="949"/>
    </location>
</feature>
<reference evidence="7" key="1">
    <citation type="submission" date="2021-02" db="EMBL/GenBank/DDBJ databases">
        <authorList>
            <person name="Palmer J.M."/>
        </authorList>
    </citation>
    <scope>NUCLEOTIDE SEQUENCE</scope>
    <source>
        <strain evidence="7">SCRP23</strain>
    </source>
</reference>
<feature type="compositionally biased region" description="Polar residues" evidence="5">
    <location>
        <begin position="1182"/>
        <end position="1203"/>
    </location>
</feature>
<feature type="region of interest" description="Disordered" evidence="5">
    <location>
        <begin position="1728"/>
        <end position="1747"/>
    </location>
</feature>
<feature type="region of interest" description="Disordered" evidence="5">
    <location>
        <begin position="395"/>
        <end position="448"/>
    </location>
</feature>
<feature type="region of interest" description="Disordered" evidence="5">
    <location>
        <begin position="1071"/>
        <end position="1214"/>
    </location>
</feature>
<dbReference type="GO" id="GO:0008270">
    <property type="term" value="F:zinc ion binding"/>
    <property type="evidence" value="ECO:0007669"/>
    <property type="project" value="UniProtKB-KW"/>
</dbReference>
<feature type="compositionally biased region" description="Basic and acidic residues" evidence="5">
    <location>
        <begin position="402"/>
        <end position="416"/>
    </location>
</feature>
<accession>A0A8T1WM20</accession>
<feature type="region of interest" description="Disordered" evidence="5">
    <location>
        <begin position="1538"/>
        <end position="1646"/>
    </location>
</feature>
<proteinExistence type="predicted"/>